<evidence type="ECO:0000256" key="3">
    <source>
        <dbReference type="ARBA" id="ARBA00022840"/>
    </source>
</evidence>
<evidence type="ECO:0000256" key="2">
    <source>
        <dbReference type="ARBA" id="ARBA00022741"/>
    </source>
</evidence>
<dbReference type="InterPro" id="IPR003959">
    <property type="entry name" value="ATPase_AAA_core"/>
</dbReference>
<dbReference type="NCBIfam" id="TIGR00390">
    <property type="entry name" value="hslU"/>
    <property type="match status" value="1"/>
</dbReference>
<keyword evidence="3" id="KW-0067">ATP-binding</keyword>
<gene>
    <name evidence="8" type="primary">hslU</name>
    <name evidence="8" type="ORF">NQX30_02150</name>
</gene>
<feature type="coiled-coil region" evidence="5">
    <location>
        <begin position="101"/>
        <end position="128"/>
    </location>
</feature>
<comment type="similarity">
    <text evidence="1">Belongs to the ClpX chaperone family. HslU subfamily.</text>
</comment>
<proteinExistence type="inferred from homology"/>
<keyword evidence="9" id="KW-1185">Reference proteome</keyword>
<comment type="caution">
    <text evidence="8">The sequence shown here is derived from an EMBL/GenBank/DDBJ whole genome shotgun (WGS) entry which is preliminary data.</text>
</comment>
<evidence type="ECO:0000256" key="1">
    <source>
        <dbReference type="ARBA" id="ARBA00009771"/>
    </source>
</evidence>
<accession>A0ABT7QKE5</accession>
<sequence length="431" mass="48630">MEELTPRRIVRELDRYIVGQSAAKRTVALALRNRWRRMQVELPLRDEIVPKNILMMGPTGVGKTEISRRLARLTGAPFIKVEATKFTEVGYVGRDVDSIIRDLLEVAVENARAECAEEVREKAEQRAEERVLDALLPGSDEDAAATREKLRLKLRRGDLDEKEVEIEISAMPMVEMQAPPGMEEMASQFQQMLQSVARERRKKRRLDVVDAFDMIVEEEINELVDMNDVKDIAIDSVENNGIVFIDEIDKIADNDARSDVSRHGVQRDLLPLVEGTTVSTRFGNVHTDHILFVASGAFHYCSPSDLIPELQGRFPLRVELAALTVDDFKQILDGTDACLTRQYEALMATEKITLKFVKGGVTSLAETAWQVNDNGENIGARRLYTLIEKLLEEVSFEADKMTGQTVTVDTEMVNDRLATLAQNRGRARYVL</sequence>
<dbReference type="EMBL" id="JANQAO010000001">
    <property type="protein sequence ID" value="MDM5147179.1"/>
    <property type="molecule type" value="Genomic_DNA"/>
</dbReference>
<reference evidence="8" key="1">
    <citation type="submission" date="2022-08" db="EMBL/GenBank/DDBJ databases">
        <authorList>
            <person name="Dzunkova M."/>
            <person name="La Clair J."/>
            <person name="Tyml T."/>
            <person name="Doud D."/>
            <person name="Schulz F."/>
            <person name="Piquer S."/>
            <person name="Porcel Sanchis D."/>
            <person name="Osborn A."/>
            <person name="Robinson D."/>
            <person name="Louie K.B."/>
            <person name="Bowen B.P."/>
            <person name="Bowers R."/>
            <person name="Lee J."/>
            <person name="Arnau Llombart V."/>
            <person name="Diaz Villanueva W."/>
            <person name="Gosliner T."/>
            <person name="Northen T."/>
            <person name="Cheng J.-F."/>
            <person name="Burkart M.D."/>
            <person name="Woyke T."/>
        </authorList>
    </citation>
    <scope>NUCLEOTIDE SEQUENCE</scope>
    <source>
        <strain evidence="8">Df01</strain>
    </source>
</reference>
<feature type="domain" description="AAA+ ATPase" evidence="6">
    <location>
        <begin position="49"/>
        <end position="326"/>
    </location>
</feature>
<dbReference type="Gene3D" id="1.10.8.60">
    <property type="match status" value="1"/>
</dbReference>
<dbReference type="Gene3D" id="3.40.50.300">
    <property type="entry name" value="P-loop containing nucleotide triphosphate hydrolases"/>
    <property type="match status" value="1"/>
</dbReference>
<dbReference type="SUPFAM" id="SSF52540">
    <property type="entry name" value="P-loop containing nucleoside triphosphate hydrolases"/>
    <property type="match status" value="1"/>
</dbReference>
<keyword evidence="5" id="KW-0175">Coiled coil</keyword>
<evidence type="ECO:0000259" key="6">
    <source>
        <dbReference type="SMART" id="SM00382"/>
    </source>
</evidence>
<dbReference type="InterPro" id="IPR050052">
    <property type="entry name" value="ATP-dep_Clp_protease_ClpX"/>
</dbReference>
<dbReference type="InterPro" id="IPR027417">
    <property type="entry name" value="P-loop_NTPase"/>
</dbReference>
<organism evidence="8 9">
    <name type="scientific">Candidatus Doriopsillibacter californiensis</name>
    <dbReference type="NCBI Taxonomy" id="2970740"/>
    <lineage>
        <taxon>Bacteria</taxon>
        <taxon>Pseudomonadati</taxon>
        <taxon>Pseudomonadota</taxon>
        <taxon>Gammaproteobacteria</taxon>
        <taxon>Candidatus Tethybacterales</taxon>
        <taxon>Candidatus Persebacteraceae</taxon>
        <taxon>Candidatus Doriopsillibacter</taxon>
    </lineage>
</organism>
<keyword evidence="8" id="KW-0645">Protease</keyword>
<name>A0ABT7QKE5_9GAMM</name>
<dbReference type="CDD" id="cd19498">
    <property type="entry name" value="RecA-like_HslU"/>
    <property type="match status" value="1"/>
</dbReference>
<feature type="domain" description="Clp ATPase C-terminal" evidence="7">
    <location>
        <begin position="323"/>
        <end position="419"/>
    </location>
</feature>
<reference evidence="8" key="2">
    <citation type="journal article" date="2023" name="Microbiome">
        <title>Synthase-selected sorting approach identifies a beta-lactone synthase in a nudibranch symbiotic bacterium.</title>
        <authorList>
            <person name="Dzunkova M."/>
            <person name="La Clair J.J."/>
            <person name="Tyml T."/>
            <person name="Doud D."/>
            <person name="Schulz F."/>
            <person name="Piquer-Esteban S."/>
            <person name="Porcel Sanchis D."/>
            <person name="Osborn A."/>
            <person name="Robinson D."/>
            <person name="Louie K.B."/>
            <person name="Bowen B.P."/>
            <person name="Bowers R.M."/>
            <person name="Lee J."/>
            <person name="Arnau V."/>
            <person name="Diaz-Villanueva W."/>
            <person name="Stepanauskas R."/>
            <person name="Gosliner T."/>
            <person name="Date S.V."/>
            <person name="Northen T.R."/>
            <person name="Cheng J.F."/>
            <person name="Burkart M.D."/>
            <person name="Woyke T."/>
        </authorList>
    </citation>
    <scope>NUCLEOTIDE SEQUENCE</scope>
    <source>
        <strain evidence="8">Df01</strain>
    </source>
</reference>
<evidence type="ECO:0000313" key="8">
    <source>
        <dbReference type="EMBL" id="MDM5147179.1"/>
    </source>
</evidence>
<dbReference type="SMART" id="SM01086">
    <property type="entry name" value="ClpB_D2-small"/>
    <property type="match status" value="1"/>
</dbReference>
<evidence type="ECO:0000256" key="5">
    <source>
        <dbReference type="SAM" id="Coils"/>
    </source>
</evidence>
<dbReference type="Gene3D" id="1.10.8.10">
    <property type="entry name" value="DNA helicase RuvA subunit, C-terminal domain"/>
    <property type="match status" value="1"/>
</dbReference>
<protein>
    <submittedName>
        <fullName evidence="8">ATP-dependent protease ATPase subunit HslU</fullName>
    </submittedName>
</protein>
<dbReference type="InterPro" id="IPR019489">
    <property type="entry name" value="Clp_ATPase_C"/>
</dbReference>
<dbReference type="Pfam" id="PF00004">
    <property type="entry name" value="AAA"/>
    <property type="match status" value="1"/>
</dbReference>
<keyword evidence="4" id="KW-0143">Chaperone</keyword>
<dbReference type="SMART" id="SM00382">
    <property type="entry name" value="AAA"/>
    <property type="match status" value="1"/>
</dbReference>
<dbReference type="GO" id="GO:0006508">
    <property type="term" value="P:proteolysis"/>
    <property type="evidence" value="ECO:0007669"/>
    <property type="project" value="UniProtKB-KW"/>
</dbReference>
<dbReference type="Proteomes" id="UP001168167">
    <property type="component" value="Unassembled WGS sequence"/>
</dbReference>
<dbReference type="PANTHER" id="PTHR48102:SF3">
    <property type="entry name" value="ATP-DEPENDENT PROTEASE ATPASE SUBUNIT HSLU"/>
    <property type="match status" value="1"/>
</dbReference>
<dbReference type="NCBIfam" id="NF003544">
    <property type="entry name" value="PRK05201.1"/>
    <property type="match status" value="1"/>
</dbReference>
<dbReference type="InterPro" id="IPR004491">
    <property type="entry name" value="HslU"/>
</dbReference>
<dbReference type="InterPro" id="IPR003593">
    <property type="entry name" value="AAA+_ATPase"/>
</dbReference>
<evidence type="ECO:0000313" key="9">
    <source>
        <dbReference type="Proteomes" id="UP001168167"/>
    </source>
</evidence>
<dbReference type="PANTHER" id="PTHR48102">
    <property type="entry name" value="ATP-DEPENDENT CLP PROTEASE ATP-BINDING SUBUNIT CLPX-LIKE, MITOCHONDRIAL-RELATED"/>
    <property type="match status" value="1"/>
</dbReference>
<evidence type="ECO:0000259" key="7">
    <source>
        <dbReference type="SMART" id="SM01086"/>
    </source>
</evidence>
<keyword evidence="8" id="KW-0378">Hydrolase</keyword>
<dbReference type="GO" id="GO:0008233">
    <property type="term" value="F:peptidase activity"/>
    <property type="evidence" value="ECO:0007669"/>
    <property type="project" value="UniProtKB-KW"/>
</dbReference>
<dbReference type="Pfam" id="PF07724">
    <property type="entry name" value="AAA_2"/>
    <property type="match status" value="1"/>
</dbReference>
<keyword evidence="2" id="KW-0547">Nucleotide-binding</keyword>
<evidence type="ECO:0000256" key="4">
    <source>
        <dbReference type="ARBA" id="ARBA00023186"/>
    </source>
</evidence>